<gene>
    <name evidence="5" type="ORF">B9Z65_1817</name>
</gene>
<evidence type="ECO:0000313" key="5">
    <source>
        <dbReference type="EMBL" id="PSK36634.1"/>
    </source>
</evidence>
<dbReference type="SMART" id="SM00248">
    <property type="entry name" value="ANK"/>
    <property type="match status" value="4"/>
</dbReference>
<dbReference type="EMBL" id="NHZQ01000419">
    <property type="protein sequence ID" value="PSK36634.1"/>
    <property type="molecule type" value="Genomic_DNA"/>
</dbReference>
<evidence type="ECO:0000313" key="6">
    <source>
        <dbReference type="Proteomes" id="UP000243723"/>
    </source>
</evidence>
<dbReference type="PANTHER" id="PTHR24178">
    <property type="entry name" value="MOLTING PROTEIN MLT-4"/>
    <property type="match status" value="1"/>
</dbReference>
<keyword evidence="5" id="KW-0808">Transferase</keyword>
<feature type="compositionally biased region" description="Polar residues" evidence="4">
    <location>
        <begin position="59"/>
        <end position="73"/>
    </location>
</feature>
<dbReference type="InterPro" id="IPR036770">
    <property type="entry name" value="Ankyrin_rpt-contain_sf"/>
</dbReference>
<name>A0A2P7YL12_9PEZI</name>
<keyword evidence="1" id="KW-0677">Repeat</keyword>
<dbReference type="PROSITE" id="PS50297">
    <property type="entry name" value="ANK_REP_REGION"/>
    <property type="match status" value="2"/>
</dbReference>
<feature type="region of interest" description="Disordered" evidence="4">
    <location>
        <begin position="32"/>
        <end position="73"/>
    </location>
</feature>
<dbReference type="Gene3D" id="1.25.40.20">
    <property type="entry name" value="Ankyrin repeat-containing domain"/>
    <property type="match status" value="2"/>
</dbReference>
<dbReference type="PROSITE" id="PS50088">
    <property type="entry name" value="ANK_REPEAT"/>
    <property type="match status" value="2"/>
</dbReference>
<evidence type="ECO:0000256" key="3">
    <source>
        <dbReference type="PROSITE-ProRule" id="PRU00023"/>
    </source>
</evidence>
<evidence type="ECO:0000256" key="2">
    <source>
        <dbReference type="ARBA" id="ARBA00023043"/>
    </source>
</evidence>
<reference evidence="5 6" key="1">
    <citation type="submission" date="2017-05" db="EMBL/GenBank/DDBJ databases">
        <title>Draft genome sequence of Elsinoe australis.</title>
        <authorList>
            <person name="Cheng Q."/>
        </authorList>
    </citation>
    <scope>NUCLEOTIDE SEQUENCE [LARGE SCALE GENOMIC DNA]</scope>
    <source>
        <strain evidence="5 6">NL1</strain>
    </source>
</reference>
<organism evidence="5 6">
    <name type="scientific">Elsinoe australis</name>
    <dbReference type="NCBI Taxonomy" id="40998"/>
    <lineage>
        <taxon>Eukaryota</taxon>
        <taxon>Fungi</taxon>
        <taxon>Dikarya</taxon>
        <taxon>Ascomycota</taxon>
        <taxon>Pezizomycotina</taxon>
        <taxon>Dothideomycetes</taxon>
        <taxon>Dothideomycetidae</taxon>
        <taxon>Myriangiales</taxon>
        <taxon>Elsinoaceae</taxon>
        <taxon>Elsinoe</taxon>
    </lineage>
</organism>
<accession>A0A2P7YL12</accession>
<keyword evidence="2 3" id="KW-0040">ANK repeat</keyword>
<keyword evidence="6" id="KW-1185">Reference proteome</keyword>
<proteinExistence type="predicted"/>
<feature type="repeat" description="ANK" evidence="3">
    <location>
        <begin position="86"/>
        <end position="118"/>
    </location>
</feature>
<dbReference type="STRING" id="40998.A0A2P7YL12"/>
<dbReference type="OrthoDB" id="21416at2759"/>
<comment type="caution">
    <text evidence="5">The sequence shown here is derived from an EMBL/GenBank/DDBJ whole genome shotgun (WGS) entry which is preliminary data.</text>
</comment>
<evidence type="ECO:0000256" key="1">
    <source>
        <dbReference type="ARBA" id="ARBA00022737"/>
    </source>
</evidence>
<evidence type="ECO:0000256" key="4">
    <source>
        <dbReference type="SAM" id="MobiDB-lite"/>
    </source>
</evidence>
<sequence length="512" mass="56694">MLVENVVGVGGAVVGTIGEAVETLVVVVDGGGDGGDGGDVGAGPVDSTQYSTPGWRPLTQPSPTEGLSRVQETTDGQALINSKDSRGKTPLHYACRSGRAESVVLLLRAGADIVARDNGGHTPLWSCTEFEAEQQLWCGYRETGVEEEDYLEQCNRLDLAGQLYCAAGLTPTDETRPFVSACKEIDYMLGPVRDQGPRHEHDTTRIEEIFHLLMQRAKEIGLPEQELGLPDTLDVAQLDLDGHHYVAKSFCKLRFPDWTIAGMFYGSNQRSLNLLKAQSEALTAVRKSHCSYNAMLRQREFAALMEMFAPGTNNSLDLSDKRDFQFLALLTKFGYAELLRQASKVIRVNESPRRPDGRMRPAQMQSLQQHQLPLLYTACKRVLSNMDVVRILVEEMHVNVNEVVRGEPAGEDDGIKDETDDDSPQKFFTALHYLAAGRHWWQVTHCLPYILRLPGIDIDARNERQETPLHLAIISRHPYADISVGTLIEHGADLDAIDEEGQSCSTLLARRG</sequence>
<protein>
    <submittedName>
        <fullName evidence="5">Palmitoyltransferase akr1</fullName>
    </submittedName>
</protein>
<dbReference type="AlphaFoldDB" id="A0A2P7YL12"/>
<dbReference type="PANTHER" id="PTHR24178:SF41">
    <property type="entry name" value="ANKYRIN-2 ISOFORM X1"/>
    <property type="match status" value="1"/>
</dbReference>
<dbReference type="GO" id="GO:0016740">
    <property type="term" value="F:transferase activity"/>
    <property type="evidence" value="ECO:0007669"/>
    <property type="project" value="UniProtKB-KW"/>
</dbReference>
<feature type="compositionally biased region" description="Gly residues" evidence="4">
    <location>
        <begin position="32"/>
        <end position="41"/>
    </location>
</feature>
<dbReference type="Proteomes" id="UP000243723">
    <property type="component" value="Unassembled WGS sequence"/>
</dbReference>
<dbReference type="InterPro" id="IPR002110">
    <property type="entry name" value="Ankyrin_rpt"/>
</dbReference>
<dbReference type="PRINTS" id="PR01415">
    <property type="entry name" value="ANKYRIN"/>
</dbReference>
<feature type="repeat" description="ANK" evidence="3">
    <location>
        <begin position="464"/>
        <end position="499"/>
    </location>
</feature>
<dbReference type="Pfam" id="PF00023">
    <property type="entry name" value="Ank"/>
    <property type="match status" value="2"/>
</dbReference>
<dbReference type="SUPFAM" id="SSF48403">
    <property type="entry name" value="Ankyrin repeat"/>
    <property type="match status" value="2"/>
</dbReference>